<accession>A0ACD3A4A2</accession>
<sequence length="194" mass="22111">MSFFLLSALATGTLIISLLTLPRRILHISKFNLRIHKPEGSHYYSCWRNIGRGRIFFFHGQILIQAFRARFLALRFSVYPFLNLVLDPPAVPLTIWRTSQTKILLPSSNLDAWKKSSCSTWPVLFTGSHTSCHSSSLYSTQHIGGDTDRPQHDTLSGLTCKADMVQNRRRVPREEDKEEADHVPTSLSRSGWKS</sequence>
<protein>
    <submittedName>
        <fullName evidence="1">Uncharacterized protein</fullName>
    </submittedName>
</protein>
<gene>
    <name evidence="1" type="ORF">BDN72DRAFT_534252</name>
</gene>
<organism evidence="1 2">
    <name type="scientific">Pluteus cervinus</name>
    <dbReference type="NCBI Taxonomy" id="181527"/>
    <lineage>
        <taxon>Eukaryota</taxon>
        <taxon>Fungi</taxon>
        <taxon>Dikarya</taxon>
        <taxon>Basidiomycota</taxon>
        <taxon>Agaricomycotina</taxon>
        <taxon>Agaricomycetes</taxon>
        <taxon>Agaricomycetidae</taxon>
        <taxon>Agaricales</taxon>
        <taxon>Pluteineae</taxon>
        <taxon>Pluteaceae</taxon>
        <taxon>Pluteus</taxon>
    </lineage>
</organism>
<evidence type="ECO:0000313" key="2">
    <source>
        <dbReference type="Proteomes" id="UP000308600"/>
    </source>
</evidence>
<dbReference type="Proteomes" id="UP000308600">
    <property type="component" value="Unassembled WGS sequence"/>
</dbReference>
<dbReference type="EMBL" id="ML208788">
    <property type="protein sequence ID" value="TFK60356.1"/>
    <property type="molecule type" value="Genomic_DNA"/>
</dbReference>
<reference evidence="1 2" key="1">
    <citation type="journal article" date="2019" name="Nat. Ecol. Evol.">
        <title>Megaphylogeny resolves global patterns of mushroom evolution.</title>
        <authorList>
            <person name="Varga T."/>
            <person name="Krizsan K."/>
            <person name="Foldi C."/>
            <person name="Dima B."/>
            <person name="Sanchez-Garcia M."/>
            <person name="Sanchez-Ramirez S."/>
            <person name="Szollosi G.J."/>
            <person name="Szarkandi J.G."/>
            <person name="Papp V."/>
            <person name="Albert L."/>
            <person name="Andreopoulos W."/>
            <person name="Angelini C."/>
            <person name="Antonin V."/>
            <person name="Barry K.W."/>
            <person name="Bougher N.L."/>
            <person name="Buchanan P."/>
            <person name="Buyck B."/>
            <person name="Bense V."/>
            <person name="Catcheside P."/>
            <person name="Chovatia M."/>
            <person name="Cooper J."/>
            <person name="Damon W."/>
            <person name="Desjardin D."/>
            <person name="Finy P."/>
            <person name="Geml J."/>
            <person name="Haridas S."/>
            <person name="Hughes K."/>
            <person name="Justo A."/>
            <person name="Karasinski D."/>
            <person name="Kautmanova I."/>
            <person name="Kiss B."/>
            <person name="Kocsube S."/>
            <person name="Kotiranta H."/>
            <person name="LaButti K.M."/>
            <person name="Lechner B.E."/>
            <person name="Liimatainen K."/>
            <person name="Lipzen A."/>
            <person name="Lukacs Z."/>
            <person name="Mihaltcheva S."/>
            <person name="Morgado L.N."/>
            <person name="Niskanen T."/>
            <person name="Noordeloos M.E."/>
            <person name="Ohm R.A."/>
            <person name="Ortiz-Santana B."/>
            <person name="Ovrebo C."/>
            <person name="Racz N."/>
            <person name="Riley R."/>
            <person name="Savchenko A."/>
            <person name="Shiryaev A."/>
            <person name="Soop K."/>
            <person name="Spirin V."/>
            <person name="Szebenyi C."/>
            <person name="Tomsovsky M."/>
            <person name="Tulloss R.E."/>
            <person name="Uehling J."/>
            <person name="Grigoriev I.V."/>
            <person name="Vagvolgyi C."/>
            <person name="Papp T."/>
            <person name="Martin F.M."/>
            <person name="Miettinen O."/>
            <person name="Hibbett D.S."/>
            <person name="Nagy L.G."/>
        </authorList>
    </citation>
    <scope>NUCLEOTIDE SEQUENCE [LARGE SCALE GENOMIC DNA]</scope>
    <source>
        <strain evidence="1 2">NL-1719</strain>
    </source>
</reference>
<name>A0ACD3A4A2_9AGAR</name>
<proteinExistence type="predicted"/>
<keyword evidence="2" id="KW-1185">Reference proteome</keyword>
<evidence type="ECO:0000313" key="1">
    <source>
        <dbReference type="EMBL" id="TFK60356.1"/>
    </source>
</evidence>